<organism evidence="10 11">
    <name type="scientific">Longimicrobium terrae</name>
    <dbReference type="NCBI Taxonomy" id="1639882"/>
    <lineage>
        <taxon>Bacteria</taxon>
        <taxon>Pseudomonadati</taxon>
        <taxon>Gemmatimonadota</taxon>
        <taxon>Longimicrobiia</taxon>
        <taxon>Longimicrobiales</taxon>
        <taxon>Longimicrobiaceae</taxon>
        <taxon>Longimicrobium</taxon>
    </lineage>
</organism>
<evidence type="ECO:0000259" key="8">
    <source>
        <dbReference type="Pfam" id="PF04542"/>
    </source>
</evidence>
<feature type="region of interest" description="Disordered" evidence="7">
    <location>
        <begin position="1"/>
        <end position="21"/>
    </location>
</feature>
<dbReference type="InterPro" id="IPR036388">
    <property type="entry name" value="WH-like_DNA-bd_sf"/>
</dbReference>
<dbReference type="GO" id="GO:0016987">
    <property type="term" value="F:sigma factor activity"/>
    <property type="evidence" value="ECO:0007669"/>
    <property type="project" value="UniProtKB-KW"/>
</dbReference>
<accession>A0A841H622</accession>
<dbReference type="Gene3D" id="1.10.10.10">
    <property type="entry name" value="Winged helix-like DNA-binding domain superfamily/Winged helix DNA-binding domain"/>
    <property type="match status" value="1"/>
</dbReference>
<dbReference type="GO" id="GO:0003677">
    <property type="term" value="F:DNA binding"/>
    <property type="evidence" value="ECO:0007669"/>
    <property type="project" value="UniProtKB-KW"/>
</dbReference>
<dbReference type="EMBL" id="JACHIA010000026">
    <property type="protein sequence ID" value="MBB6073591.1"/>
    <property type="molecule type" value="Genomic_DNA"/>
</dbReference>
<dbReference type="SUPFAM" id="SSF88659">
    <property type="entry name" value="Sigma3 and sigma4 domains of RNA polymerase sigma factors"/>
    <property type="match status" value="1"/>
</dbReference>
<dbReference type="InterPro" id="IPR013324">
    <property type="entry name" value="RNA_pol_sigma_r3/r4-like"/>
</dbReference>
<evidence type="ECO:0000313" key="11">
    <source>
        <dbReference type="Proteomes" id="UP000582837"/>
    </source>
</evidence>
<dbReference type="InterPro" id="IPR013249">
    <property type="entry name" value="RNA_pol_sigma70_r4_t2"/>
</dbReference>
<dbReference type="PROSITE" id="PS01063">
    <property type="entry name" value="SIGMA70_ECF"/>
    <property type="match status" value="1"/>
</dbReference>
<sequence length="200" mass="22472">MTAIAPVHASPSPSAPAEEEDERVLLEGVRRGDPAAFDRLVTRYMRRAFGVAHRLLGNREDAEDLVQDAFLTVLARIDGFDPARPFAPWFFRILVNRGLNQRKARAIRATDPIPDTAAAGAHSPERQAEQAELRDRLRVAIDHLPERQRVIVQLYEMEGFGGPEIAEILEISDGTVRWHLHEARRALRQALAVYDRKGDG</sequence>
<dbReference type="InterPro" id="IPR000838">
    <property type="entry name" value="RNA_pol_sigma70_ECF_CS"/>
</dbReference>
<dbReference type="InterPro" id="IPR039425">
    <property type="entry name" value="RNA_pol_sigma-70-like"/>
</dbReference>
<keyword evidence="11" id="KW-1185">Reference proteome</keyword>
<keyword evidence="5 6" id="KW-0804">Transcription</keyword>
<evidence type="ECO:0000256" key="6">
    <source>
        <dbReference type="RuleBase" id="RU000716"/>
    </source>
</evidence>
<feature type="domain" description="RNA polymerase sigma factor 70 region 4 type 2" evidence="9">
    <location>
        <begin position="135"/>
        <end position="187"/>
    </location>
</feature>
<name>A0A841H622_9BACT</name>
<evidence type="ECO:0000313" key="10">
    <source>
        <dbReference type="EMBL" id="MBB6073591.1"/>
    </source>
</evidence>
<dbReference type="Pfam" id="PF04542">
    <property type="entry name" value="Sigma70_r2"/>
    <property type="match status" value="1"/>
</dbReference>
<dbReference type="SUPFAM" id="SSF88946">
    <property type="entry name" value="Sigma2 domain of RNA polymerase sigma factors"/>
    <property type="match status" value="1"/>
</dbReference>
<evidence type="ECO:0000256" key="1">
    <source>
        <dbReference type="ARBA" id="ARBA00010641"/>
    </source>
</evidence>
<evidence type="ECO:0000256" key="4">
    <source>
        <dbReference type="ARBA" id="ARBA00023125"/>
    </source>
</evidence>
<keyword evidence="3 6" id="KW-0731">Sigma factor</keyword>
<evidence type="ECO:0000256" key="5">
    <source>
        <dbReference type="ARBA" id="ARBA00023163"/>
    </source>
</evidence>
<dbReference type="PANTHER" id="PTHR43133:SF8">
    <property type="entry name" value="RNA POLYMERASE SIGMA FACTOR HI_1459-RELATED"/>
    <property type="match status" value="1"/>
</dbReference>
<keyword evidence="4 6" id="KW-0238">DNA-binding</keyword>
<dbReference type="RefSeq" id="WP_170034163.1">
    <property type="nucleotide sequence ID" value="NZ_JABDTL010000001.1"/>
</dbReference>
<dbReference type="InterPro" id="IPR007627">
    <property type="entry name" value="RNA_pol_sigma70_r2"/>
</dbReference>
<dbReference type="NCBIfam" id="TIGR02937">
    <property type="entry name" value="sigma70-ECF"/>
    <property type="match status" value="1"/>
</dbReference>
<dbReference type="Pfam" id="PF08281">
    <property type="entry name" value="Sigma70_r4_2"/>
    <property type="match status" value="1"/>
</dbReference>
<dbReference type="AlphaFoldDB" id="A0A841H622"/>
<dbReference type="Proteomes" id="UP000582837">
    <property type="component" value="Unassembled WGS sequence"/>
</dbReference>
<protein>
    <recommendedName>
        <fullName evidence="6">RNA polymerase sigma factor</fullName>
    </recommendedName>
</protein>
<dbReference type="InterPro" id="IPR014284">
    <property type="entry name" value="RNA_pol_sigma-70_dom"/>
</dbReference>
<dbReference type="InterPro" id="IPR013325">
    <property type="entry name" value="RNA_pol_sigma_r2"/>
</dbReference>
<keyword evidence="2 6" id="KW-0805">Transcription regulation</keyword>
<feature type="domain" description="RNA polymerase sigma-70 region 2" evidence="8">
    <location>
        <begin position="40"/>
        <end position="105"/>
    </location>
</feature>
<reference evidence="10 11" key="1">
    <citation type="submission" date="2020-08" db="EMBL/GenBank/DDBJ databases">
        <title>Genomic Encyclopedia of Type Strains, Phase IV (KMG-IV): sequencing the most valuable type-strain genomes for metagenomic binning, comparative biology and taxonomic classification.</title>
        <authorList>
            <person name="Goeker M."/>
        </authorList>
    </citation>
    <scope>NUCLEOTIDE SEQUENCE [LARGE SCALE GENOMIC DNA]</scope>
    <source>
        <strain evidence="10 11">DSM 29007</strain>
    </source>
</reference>
<evidence type="ECO:0000256" key="3">
    <source>
        <dbReference type="ARBA" id="ARBA00023082"/>
    </source>
</evidence>
<dbReference type="GO" id="GO:0006352">
    <property type="term" value="P:DNA-templated transcription initiation"/>
    <property type="evidence" value="ECO:0007669"/>
    <property type="project" value="InterPro"/>
</dbReference>
<dbReference type="Gene3D" id="1.10.1740.10">
    <property type="match status" value="1"/>
</dbReference>
<evidence type="ECO:0000259" key="9">
    <source>
        <dbReference type="Pfam" id="PF08281"/>
    </source>
</evidence>
<proteinExistence type="inferred from homology"/>
<evidence type="ECO:0000256" key="2">
    <source>
        <dbReference type="ARBA" id="ARBA00023015"/>
    </source>
</evidence>
<comment type="similarity">
    <text evidence="1 6">Belongs to the sigma-70 factor family. ECF subfamily.</text>
</comment>
<dbReference type="PANTHER" id="PTHR43133">
    <property type="entry name" value="RNA POLYMERASE ECF-TYPE SIGMA FACTO"/>
    <property type="match status" value="1"/>
</dbReference>
<dbReference type="CDD" id="cd06171">
    <property type="entry name" value="Sigma70_r4"/>
    <property type="match status" value="1"/>
</dbReference>
<comment type="caution">
    <text evidence="10">The sequence shown here is derived from an EMBL/GenBank/DDBJ whole genome shotgun (WGS) entry which is preliminary data.</text>
</comment>
<evidence type="ECO:0000256" key="7">
    <source>
        <dbReference type="SAM" id="MobiDB-lite"/>
    </source>
</evidence>
<gene>
    <name evidence="10" type="ORF">HNQ61_005262</name>
</gene>